<organism evidence="1 2">
    <name type="scientific">Coniochaeta ligniaria NRRL 30616</name>
    <dbReference type="NCBI Taxonomy" id="1408157"/>
    <lineage>
        <taxon>Eukaryota</taxon>
        <taxon>Fungi</taxon>
        <taxon>Dikarya</taxon>
        <taxon>Ascomycota</taxon>
        <taxon>Pezizomycotina</taxon>
        <taxon>Sordariomycetes</taxon>
        <taxon>Sordariomycetidae</taxon>
        <taxon>Coniochaetales</taxon>
        <taxon>Coniochaetaceae</taxon>
        <taxon>Coniochaeta</taxon>
    </lineage>
</organism>
<keyword evidence="2" id="KW-1185">Reference proteome</keyword>
<sequence length="166" mass="17920">MFLRLVRLVIVSSFPTSRVSEIWRFVRSVTMTVHRTVSASIVQALVKRLSEIVAPVFQLLSVPVPRGSEIGCSCPLSSAGRHRGLVCTVRALTHTHTFVLHPGDLKTQDVTLARCPSTSISCPVLTNPSQEIQRACTAVARVPNGECATVEQSPAPYPPPMCASMG</sequence>
<dbReference type="AlphaFoldDB" id="A0A1J7IR19"/>
<accession>A0A1J7IR19</accession>
<gene>
    <name evidence="1" type="ORF">CONLIGDRAFT_351510</name>
</gene>
<reference evidence="1 2" key="1">
    <citation type="submission" date="2016-10" db="EMBL/GenBank/DDBJ databases">
        <title>Draft genome sequence of Coniochaeta ligniaria NRRL30616, a lignocellulolytic fungus for bioabatement of inhibitors in plant biomass hydrolysates.</title>
        <authorList>
            <consortium name="DOE Joint Genome Institute"/>
            <person name="Jimenez D.J."/>
            <person name="Hector R.E."/>
            <person name="Riley R."/>
            <person name="Sun H."/>
            <person name="Grigoriev I.V."/>
            <person name="Van Elsas J.D."/>
            <person name="Nichols N.N."/>
        </authorList>
    </citation>
    <scope>NUCLEOTIDE SEQUENCE [LARGE SCALE GENOMIC DNA]</scope>
    <source>
        <strain evidence="1 2">NRRL 30616</strain>
    </source>
</reference>
<dbReference type="InParanoid" id="A0A1J7IR19"/>
<dbReference type="Proteomes" id="UP000182658">
    <property type="component" value="Unassembled WGS sequence"/>
</dbReference>
<proteinExistence type="predicted"/>
<evidence type="ECO:0000313" key="2">
    <source>
        <dbReference type="Proteomes" id="UP000182658"/>
    </source>
</evidence>
<name>A0A1J7IR19_9PEZI</name>
<evidence type="ECO:0000313" key="1">
    <source>
        <dbReference type="EMBL" id="OIW29910.1"/>
    </source>
</evidence>
<protein>
    <submittedName>
        <fullName evidence="1">Uncharacterized protein</fullName>
    </submittedName>
</protein>
<dbReference type="EMBL" id="KV875097">
    <property type="protein sequence ID" value="OIW29910.1"/>
    <property type="molecule type" value="Genomic_DNA"/>
</dbReference>